<dbReference type="Pfam" id="PF01464">
    <property type="entry name" value="SLT"/>
    <property type="match status" value="1"/>
</dbReference>
<dbReference type="PANTHER" id="PTHR37423">
    <property type="entry name" value="SOLUBLE LYTIC MUREIN TRANSGLYCOSYLASE-RELATED"/>
    <property type="match status" value="1"/>
</dbReference>
<dbReference type="Proteomes" id="UP000651050">
    <property type="component" value="Unassembled WGS sequence"/>
</dbReference>
<keyword evidence="5" id="KW-1185">Reference proteome</keyword>
<feature type="domain" description="Transglycosylase SLT" evidence="3">
    <location>
        <begin position="77"/>
        <end position="169"/>
    </location>
</feature>
<comment type="caution">
    <text evidence="4">The sequence shown here is derived from an EMBL/GenBank/DDBJ whole genome shotgun (WGS) entry which is preliminary data.</text>
</comment>
<dbReference type="CDD" id="cd00254">
    <property type="entry name" value="LT-like"/>
    <property type="match status" value="1"/>
</dbReference>
<evidence type="ECO:0000256" key="2">
    <source>
        <dbReference type="SAM" id="MobiDB-lite"/>
    </source>
</evidence>
<proteinExistence type="inferred from homology"/>
<evidence type="ECO:0000259" key="3">
    <source>
        <dbReference type="Pfam" id="PF01464"/>
    </source>
</evidence>
<comment type="similarity">
    <text evidence="1">Belongs to the transglycosylase Slt family.</text>
</comment>
<sequence length="208" mass="23589">MLPRFAFAGGQVEEPLADSVRTALSSAVANSAPPVPEFRDIESRLAYLRWLGAMSTRLRKRKAEWLERKEFLQTIWYESKRAGLDTGLVLGLVQVESNFRKFAVSSVGARGYMQVMPFWTRVIGDGDAGKLFHMQTNLRFGCVILRHYIDRERGDLFMALGRYNGSRGKPQYPNAVFAASKGWDWHDLPAQERPMDPTRPDKLPNGPN</sequence>
<feature type="compositionally biased region" description="Basic and acidic residues" evidence="2">
    <location>
        <begin position="187"/>
        <end position="202"/>
    </location>
</feature>
<reference evidence="4" key="1">
    <citation type="submission" date="2020-11" db="EMBL/GenBank/DDBJ databases">
        <title>Bacterial whole genome sequence for Caenimonas sp. DR4.4.</title>
        <authorList>
            <person name="Le V."/>
            <person name="Ko S.-R."/>
            <person name="Ahn C.-Y."/>
            <person name="Oh H.-M."/>
        </authorList>
    </citation>
    <scope>NUCLEOTIDE SEQUENCE</scope>
    <source>
        <strain evidence="4">DR4.4</strain>
    </source>
</reference>
<dbReference type="PANTHER" id="PTHR37423:SF2">
    <property type="entry name" value="MEMBRANE-BOUND LYTIC MUREIN TRANSGLYCOSYLASE C"/>
    <property type="match status" value="1"/>
</dbReference>
<accession>A0A931H7A6</accession>
<dbReference type="InterPro" id="IPR023346">
    <property type="entry name" value="Lysozyme-like_dom_sf"/>
</dbReference>
<feature type="region of interest" description="Disordered" evidence="2">
    <location>
        <begin position="187"/>
        <end position="208"/>
    </location>
</feature>
<evidence type="ECO:0000313" key="4">
    <source>
        <dbReference type="EMBL" id="MBG9389994.1"/>
    </source>
</evidence>
<dbReference type="InterPro" id="IPR008258">
    <property type="entry name" value="Transglycosylase_SLT_dom_1"/>
</dbReference>
<dbReference type="SUPFAM" id="SSF53955">
    <property type="entry name" value="Lysozyme-like"/>
    <property type="match status" value="1"/>
</dbReference>
<protein>
    <submittedName>
        <fullName evidence="4">Lytic transglycosylase domain-containing protein</fullName>
    </submittedName>
</protein>
<dbReference type="EMBL" id="JADWYS010000001">
    <property type="protein sequence ID" value="MBG9389994.1"/>
    <property type="molecule type" value="Genomic_DNA"/>
</dbReference>
<dbReference type="AlphaFoldDB" id="A0A931H7A6"/>
<evidence type="ECO:0000313" key="5">
    <source>
        <dbReference type="Proteomes" id="UP000651050"/>
    </source>
</evidence>
<organism evidence="4 5">
    <name type="scientific">Caenimonas aquaedulcis</name>
    <dbReference type="NCBI Taxonomy" id="2793270"/>
    <lineage>
        <taxon>Bacteria</taxon>
        <taxon>Pseudomonadati</taxon>
        <taxon>Pseudomonadota</taxon>
        <taxon>Betaproteobacteria</taxon>
        <taxon>Burkholderiales</taxon>
        <taxon>Comamonadaceae</taxon>
        <taxon>Caenimonas</taxon>
    </lineage>
</organism>
<dbReference type="Gene3D" id="1.10.530.10">
    <property type="match status" value="1"/>
</dbReference>
<evidence type="ECO:0000256" key="1">
    <source>
        <dbReference type="ARBA" id="ARBA00007734"/>
    </source>
</evidence>
<name>A0A931H7A6_9BURK</name>
<gene>
    <name evidence="4" type="ORF">I5803_18330</name>
</gene>